<dbReference type="GO" id="GO:0140053">
    <property type="term" value="P:mitochondrial gene expression"/>
    <property type="evidence" value="ECO:0007669"/>
    <property type="project" value="TreeGrafter"/>
</dbReference>
<keyword evidence="1" id="KW-0175">Coiled coil</keyword>
<name>A0A2V3IZM6_9FLOR</name>
<sequence>MLRQNSIRRFCSLSEPQIVHLLRSGDYHSAFRHFAKRPPHARSNDLYETAIRACAQVPDSVAAKALFKGMPDPTQTAAAHVISALCREREAQAAFRFLHALPSLGLSIDKRFISAVFRVAPSDHVLHSSLRALRAVRTRQPLASSAPFFIHEDENLAESPSKPHLTRRYAKQVADMEHALRAAIPNLKRVDKKWRLAQSKEPMRSDVAVLSAAISTFIACGRDGAEKAITVLVSWIRANLYDEEAGRAKQTYTANPSTMALLLTTSTKAIAAASPYVPDVCLSAYDALTAMKLPLFDSSLPYTGAYFKLLQHAGLSLEETQQRIERAKRRHIQLDEQAFSMALGAILRCDEHLSLKLAAGKAWMDVMRSACIPLTIHTYNLFAGQLRYCNNPDMVTTLLSDMTQTGLVPTAVTYGLIFSACVIPGDYRSGSRKHALPVNHWQQELEMMEKRMHKSSVGHTRNSRLSLARAYAHLGIKSRALAEFDEYLRSSQKAEAETVVSRMEVEDAYNQMIYNFAHCRECRPDGPQSAVHLFEQMEKNGFAPSGLILDSMLVAFVRMGDTQRAVECAKSFAVRGSMTLSHSGLTHLLQALAELHDAEAWWSVRSLCVDNAHLFTVPEVKQSVQQFVMSFARKQQRDVCDDMMSIAGIEISDLEYIFSRREFLRFRRQISRRVHQNQEGGSNAYSRNAISAEAHPSEMTKSKAAPRCSRTIHVNSLVPAV</sequence>
<accession>A0A2V3IZM6</accession>
<dbReference type="Gene3D" id="1.25.40.10">
    <property type="entry name" value="Tetratricopeptide repeat domain"/>
    <property type="match status" value="2"/>
</dbReference>
<dbReference type="GO" id="GO:0003729">
    <property type="term" value="F:mRNA binding"/>
    <property type="evidence" value="ECO:0007669"/>
    <property type="project" value="TreeGrafter"/>
</dbReference>
<organism evidence="2 3">
    <name type="scientific">Gracilariopsis chorda</name>
    <dbReference type="NCBI Taxonomy" id="448386"/>
    <lineage>
        <taxon>Eukaryota</taxon>
        <taxon>Rhodophyta</taxon>
        <taxon>Florideophyceae</taxon>
        <taxon>Rhodymeniophycidae</taxon>
        <taxon>Gracilariales</taxon>
        <taxon>Gracilariaceae</taxon>
        <taxon>Gracilariopsis</taxon>
    </lineage>
</organism>
<comment type="caution">
    <text evidence="2">The sequence shown here is derived from an EMBL/GenBank/DDBJ whole genome shotgun (WGS) entry which is preliminary data.</text>
</comment>
<evidence type="ECO:0000313" key="3">
    <source>
        <dbReference type="Proteomes" id="UP000247409"/>
    </source>
</evidence>
<evidence type="ECO:0008006" key="4">
    <source>
        <dbReference type="Google" id="ProtNLM"/>
    </source>
</evidence>
<dbReference type="EMBL" id="NBIV01000022">
    <property type="protein sequence ID" value="PXF47612.1"/>
    <property type="molecule type" value="Genomic_DNA"/>
</dbReference>
<evidence type="ECO:0000256" key="1">
    <source>
        <dbReference type="SAM" id="Coils"/>
    </source>
</evidence>
<dbReference type="OrthoDB" id="10359320at2759"/>
<proteinExistence type="predicted"/>
<evidence type="ECO:0000313" key="2">
    <source>
        <dbReference type="EMBL" id="PXF47612.1"/>
    </source>
</evidence>
<dbReference type="AlphaFoldDB" id="A0A2V3IZM6"/>
<keyword evidence="3" id="KW-1185">Reference proteome</keyword>
<gene>
    <name evidence="2" type="ORF">BWQ96_02591</name>
</gene>
<dbReference type="PANTHER" id="PTHR47938:SF35">
    <property type="entry name" value="PENTATRICOPEPTIDE REPEAT-CONTAINING PROTEIN 4, MITOCHONDRIAL-RELATED"/>
    <property type="match status" value="1"/>
</dbReference>
<dbReference type="GO" id="GO:0005739">
    <property type="term" value="C:mitochondrion"/>
    <property type="evidence" value="ECO:0007669"/>
    <property type="project" value="TreeGrafter"/>
</dbReference>
<protein>
    <recommendedName>
        <fullName evidence="4">Pentatricopeptide repeat-containing protein</fullName>
    </recommendedName>
</protein>
<reference evidence="2 3" key="1">
    <citation type="journal article" date="2018" name="Mol. Biol. Evol.">
        <title>Analysis of the draft genome of the red seaweed Gracilariopsis chorda provides insights into genome size evolution in Rhodophyta.</title>
        <authorList>
            <person name="Lee J."/>
            <person name="Yang E.C."/>
            <person name="Graf L."/>
            <person name="Yang J.H."/>
            <person name="Qiu H."/>
            <person name="Zel Zion U."/>
            <person name="Chan C.X."/>
            <person name="Stephens T.G."/>
            <person name="Weber A.P.M."/>
            <person name="Boo G.H."/>
            <person name="Boo S.M."/>
            <person name="Kim K.M."/>
            <person name="Shin Y."/>
            <person name="Jung M."/>
            <person name="Lee S.J."/>
            <person name="Yim H.S."/>
            <person name="Lee J.H."/>
            <person name="Bhattacharya D."/>
            <person name="Yoon H.S."/>
        </authorList>
    </citation>
    <scope>NUCLEOTIDE SEQUENCE [LARGE SCALE GENOMIC DNA]</scope>
    <source>
        <strain evidence="2 3">SKKU-2015</strain>
        <tissue evidence="2">Whole body</tissue>
    </source>
</reference>
<dbReference type="InterPro" id="IPR011990">
    <property type="entry name" value="TPR-like_helical_dom_sf"/>
</dbReference>
<feature type="coiled-coil region" evidence="1">
    <location>
        <begin position="310"/>
        <end position="337"/>
    </location>
</feature>
<dbReference type="STRING" id="448386.A0A2V3IZM6"/>
<dbReference type="Proteomes" id="UP000247409">
    <property type="component" value="Unassembled WGS sequence"/>
</dbReference>
<dbReference type="PANTHER" id="PTHR47938">
    <property type="entry name" value="RESPIRATORY COMPLEX I CHAPERONE (CIA84), PUTATIVE (AFU_ORTHOLOGUE AFUA_2G06020)-RELATED"/>
    <property type="match status" value="1"/>
</dbReference>